<dbReference type="InterPro" id="IPR022513">
    <property type="entry name" value="TOMM_pelo"/>
</dbReference>
<keyword evidence="2" id="KW-1185">Reference proteome</keyword>
<sequence>MATARQNIQRALIEKASEDAAFRQKLIDNPHAALRELIGTDPIPSVTIRVIEEQPGEVTLVLPRNMAEDELPDELLDLASGGTLFMAFLEWPMTTKAKGCPKT</sequence>
<evidence type="ECO:0000313" key="2">
    <source>
        <dbReference type="Proteomes" id="UP000586722"/>
    </source>
</evidence>
<protein>
    <submittedName>
        <fullName evidence="1">NHLP leader peptide family natural product</fullName>
    </submittedName>
</protein>
<proteinExistence type="predicted"/>
<dbReference type="NCBIfam" id="TIGR03793">
    <property type="entry name" value="leader_NHLP"/>
    <property type="match status" value="1"/>
</dbReference>
<dbReference type="Gene3D" id="3.90.330.10">
    <property type="entry name" value="Nitrile hydratase alpha /Thiocyanate hydrolase gamma"/>
    <property type="match status" value="1"/>
</dbReference>
<dbReference type="Proteomes" id="UP000586722">
    <property type="component" value="Unassembled WGS sequence"/>
</dbReference>
<name>A0A7X5JAZ3_9HYPH</name>
<reference evidence="2" key="1">
    <citation type="submission" date="2020-01" db="EMBL/GenBank/DDBJ databases">
        <authorList>
            <person name="Fang Y."/>
            <person name="Sun R."/>
            <person name="Nie L."/>
            <person name="He J."/>
            <person name="Hao L."/>
            <person name="Wang L."/>
            <person name="Su S."/>
            <person name="Lv E."/>
            <person name="Zhang Z."/>
            <person name="Xie R."/>
            <person name="Liu H."/>
        </authorList>
    </citation>
    <scope>NUCLEOTIDE SEQUENCE [LARGE SCALE GENOMIC DNA]</scope>
    <source>
        <strain evidence="2">XCT-53</strain>
    </source>
</reference>
<dbReference type="EMBL" id="JAABLQ010000002">
    <property type="protein sequence ID" value="NBN79936.1"/>
    <property type="molecule type" value="Genomic_DNA"/>
</dbReference>
<gene>
    <name evidence="1" type="ORF">GWI72_16790</name>
</gene>
<dbReference type="SUPFAM" id="SSF56209">
    <property type="entry name" value="Nitrile hydratase alpha chain"/>
    <property type="match status" value="1"/>
</dbReference>
<comment type="caution">
    <text evidence="1">The sequence shown here is derived from an EMBL/GenBank/DDBJ whole genome shotgun (WGS) entry which is preliminary data.</text>
</comment>
<organism evidence="1 2">
    <name type="scientific">Pannonibacter tanglangensis</name>
    <dbReference type="NCBI Taxonomy" id="2750084"/>
    <lineage>
        <taxon>Bacteria</taxon>
        <taxon>Pseudomonadati</taxon>
        <taxon>Pseudomonadota</taxon>
        <taxon>Alphaproteobacteria</taxon>
        <taxon>Hyphomicrobiales</taxon>
        <taxon>Stappiaceae</taxon>
        <taxon>Pannonibacter</taxon>
    </lineage>
</organism>
<evidence type="ECO:0000313" key="1">
    <source>
        <dbReference type="EMBL" id="NBN79936.1"/>
    </source>
</evidence>
<dbReference type="GO" id="GO:0003824">
    <property type="term" value="F:catalytic activity"/>
    <property type="evidence" value="ECO:0007669"/>
    <property type="project" value="InterPro"/>
</dbReference>
<dbReference type="GO" id="GO:0046914">
    <property type="term" value="F:transition metal ion binding"/>
    <property type="evidence" value="ECO:0007669"/>
    <property type="project" value="InterPro"/>
</dbReference>
<dbReference type="AlphaFoldDB" id="A0A7X5JAZ3"/>
<accession>A0A7X5JAZ3</accession>
<dbReference type="InterPro" id="IPR036648">
    <property type="entry name" value="CN_Hdrase_a/SCN_Hdrase_g_sf"/>
</dbReference>